<dbReference type="Gene3D" id="3.40.50.1000">
    <property type="entry name" value="HAD superfamily/HAD-like"/>
    <property type="match status" value="1"/>
</dbReference>
<dbReference type="EMBL" id="JAETXX010000004">
    <property type="protein sequence ID" value="MCF8714949.1"/>
    <property type="molecule type" value="Genomic_DNA"/>
</dbReference>
<comment type="similarity">
    <text evidence="2">Belongs to the HAD-like hydrolase superfamily. CbbY/CbbZ/Gph/YieH family.</text>
</comment>
<dbReference type="SFLD" id="SFLDG01129">
    <property type="entry name" value="C1.5:_HAD__Beta-PGM__Phosphata"/>
    <property type="match status" value="1"/>
</dbReference>
<dbReference type="SUPFAM" id="SSF56784">
    <property type="entry name" value="HAD-like"/>
    <property type="match status" value="1"/>
</dbReference>
<evidence type="ECO:0000313" key="7">
    <source>
        <dbReference type="Proteomes" id="UP000829517"/>
    </source>
</evidence>
<dbReference type="Proteomes" id="UP000829517">
    <property type="component" value="Unassembled WGS sequence"/>
</dbReference>
<comment type="cofactor">
    <cofactor evidence="1">
        <name>Mg(2+)</name>
        <dbReference type="ChEBI" id="CHEBI:18420"/>
    </cofactor>
</comment>
<keyword evidence="7" id="KW-1185">Reference proteome</keyword>
<dbReference type="InterPro" id="IPR023198">
    <property type="entry name" value="PGP-like_dom2"/>
</dbReference>
<dbReference type="RefSeq" id="WP_236958915.1">
    <property type="nucleotide sequence ID" value="NZ_JAETXX010000004.1"/>
</dbReference>
<reference evidence="6 7" key="1">
    <citation type="submission" date="2021-01" db="EMBL/GenBank/DDBJ databases">
        <title>Genome sequencing of Joostella atrarenae M1-2 (= KCTC 23194).</title>
        <authorList>
            <person name="Zakaria M.R."/>
            <person name="Lam M.Q."/>
            <person name="Chong C.S."/>
        </authorList>
    </citation>
    <scope>NUCLEOTIDE SEQUENCE [LARGE SCALE GENOMIC DNA]</scope>
    <source>
        <strain evidence="6 7">M1-2</strain>
    </source>
</reference>
<evidence type="ECO:0000256" key="5">
    <source>
        <dbReference type="ARBA" id="ARBA00023277"/>
    </source>
</evidence>
<dbReference type="InterPro" id="IPR036412">
    <property type="entry name" value="HAD-like_sf"/>
</dbReference>
<keyword evidence="3" id="KW-0479">Metal-binding</keyword>
<sequence length="219" mass="24408">MKRNYFIFDMDGVIMDSEPMHKEILKKVFGELGLDFSHSYHQTLVGMAAVPMWEKIRSDFSLETNARELMTFHKEIFFIEVASIDVPPVEGVVAFINRLKELDFTISLASSSSLKLINRFVDEIGVAPFFDYMVSGESIARSKPNPDIFLNVAAHFDEDPSKFIVIEDSYNGVTAAKAAGMTCIGFRNVNSGNQDLSAADLIVDSFSELTSEVIKKIAS</sequence>
<dbReference type="PANTHER" id="PTHR46193:SF18">
    <property type="entry name" value="HEXITOL PHOSPHATASE B"/>
    <property type="match status" value="1"/>
</dbReference>
<gene>
    <name evidence="6" type="ORF">JM658_08930</name>
</gene>
<organism evidence="6 7">
    <name type="scientific">Joostella atrarenae</name>
    <dbReference type="NCBI Taxonomy" id="679257"/>
    <lineage>
        <taxon>Bacteria</taxon>
        <taxon>Pseudomonadati</taxon>
        <taxon>Bacteroidota</taxon>
        <taxon>Flavobacteriia</taxon>
        <taxon>Flavobacteriales</taxon>
        <taxon>Flavobacteriaceae</taxon>
        <taxon>Joostella</taxon>
    </lineage>
</organism>
<evidence type="ECO:0000256" key="4">
    <source>
        <dbReference type="ARBA" id="ARBA00022842"/>
    </source>
</evidence>
<evidence type="ECO:0000256" key="3">
    <source>
        <dbReference type="ARBA" id="ARBA00022723"/>
    </source>
</evidence>
<evidence type="ECO:0000256" key="2">
    <source>
        <dbReference type="ARBA" id="ARBA00006171"/>
    </source>
</evidence>
<dbReference type="InterPro" id="IPR023214">
    <property type="entry name" value="HAD_sf"/>
</dbReference>
<dbReference type="Pfam" id="PF13419">
    <property type="entry name" value="HAD_2"/>
    <property type="match status" value="1"/>
</dbReference>
<dbReference type="Gene3D" id="1.10.150.240">
    <property type="entry name" value="Putative phosphatase, domain 2"/>
    <property type="match status" value="1"/>
</dbReference>
<comment type="caution">
    <text evidence="6">The sequence shown here is derived from an EMBL/GenBank/DDBJ whole genome shotgun (WGS) entry which is preliminary data.</text>
</comment>
<dbReference type="InterPro" id="IPR051600">
    <property type="entry name" value="Beta-PGM-like"/>
</dbReference>
<name>A0ABS9J3H0_9FLAO</name>
<dbReference type="InterPro" id="IPR041492">
    <property type="entry name" value="HAD_2"/>
</dbReference>
<keyword evidence="4" id="KW-0460">Magnesium</keyword>
<accession>A0ABS9J3H0</accession>
<proteinExistence type="inferred from homology"/>
<dbReference type="SFLD" id="SFLDG01135">
    <property type="entry name" value="C1.5.6:_HAD__Beta-PGM__Phospha"/>
    <property type="match status" value="1"/>
</dbReference>
<keyword evidence="5" id="KW-0119">Carbohydrate metabolism</keyword>
<evidence type="ECO:0000313" key="6">
    <source>
        <dbReference type="EMBL" id="MCF8714949.1"/>
    </source>
</evidence>
<evidence type="ECO:0000256" key="1">
    <source>
        <dbReference type="ARBA" id="ARBA00001946"/>
    </source>
</evidence>
<dbReference type="InterPro" id="IPR006439">
    <property type="entry name" value="HAD-SF_hydro_IA"/>
</dbReference>
<dbReference type="NCBIfam" id="TIGR01509">
    <property type="entry name" value="HAD-SF-IA-v3"/>
    <property type="match status" value="1"/>
</dbReference>
<dbReference type="SFLD" id="SFLDS00003">
    <property type="entry name" value="Haloacid_Dehalogenase"/>
    <property type="match status" value="1"/>
</dbReference>
<protein>
    <submittedName>
        <fullName evidence="6">HAD family phosphatase</fullName>
    </submittedName>
</protein>
<dbReference type="PANTHER" id="PTHR46193">
    <property type="entry name" value="6-PHOSPHOGLUCONATE PHOSPHATASE"/>
    <property type="match status" value="1"/>
</dbReference>